<evidence type="ECO:0000313" key="1">
    <source>
        <dbReference type="EMBL" id="AUX79053.1"/>
    </source>
</evidence>
<geneLocation type="plasmid" evidence="2">
    <name>psfrenxt3b</name>
</geneLocation>
<dbReference type="AlphaFoldDB" id="A0A2L0HC40"/>
<proteinExistence type="predicted"/>
<protein>
    <submittedName>
        <fullName evidence="1">Uncharacterized protein</fullName>
    </submittedName>
</protein>
<evidence type="ECO:0000313" key="2">
    <source>
        <dbReference type="Proteomes" id="UP000239340"/>
    </source>
</evidence>
<name>A0A2L0HC40_RHIFR</name>
<sequence length="75" mass="8628">MLNDIRSEGAEEYRRLYRTARWRGLREQQLACRPLCQWCLELEIVEPATEVHHLVARIAATSFRSGQGLFSAPAV</sequence>
<dbReference type="EMBL" id="CP024309">
    <property type="protein sequence ID" value="AUX79053.1"/>
    <property type="molecule type" value="Genomic_DNA"/>
</dbReference>
<organism evidence="1 2">
    <name type="scientific">Rhizobium fredii</name>
    <name type="common">Sinorhizobium fredii</name>
    <dbReference type="NCBI Taxonomy" id="380"/>
    <lineage>
        <taxon>Bacteria</taxon>
        <taxon>Pseudomonadati</taxon>
        <taxon>Pseudomonadota</taxon>
        <taxon>Alphaproteobacteria</taxon>
        <taxon>Hyphomicrobiales</taxon>
        <taxon>Rhizobiaceae</taxon>
        <taxon>Sinorhizobium/Ensifer group</taxon>
        <taxon>Sinorhizobium</taxon>
    </lineage>
</organism>
<gene>
    <name evidence="1" type="ORF">NXT3_PB00398</name>
</gene>
<reference evidence="1 2" key="1">
    <citation type="submission" date="2017-10" db="EMBL/GenBank/DDBJ databases">
        <title>Analysis of the genome sequences of Rhizobium populations associated to common bean (phaseolus vulgaris).</title>
        <authorList>
            <person name="Bustos P."/>
            <person name="Santamaria R.I."/>
            <person name="Miranda-Sanchez F."/>
            <person name="Perez-Carrascal O."/>
            <person name="Juarez S."/>
            <person name="Lozano L."/>
            <person name="Martinez-Flores I."/>
            <person name="Vinuesa P."/>
            <person name="Martinez-Romero E."/>
            <person name="Cevallos M.A."/>
            <person name="Romero D."/>
            <person name="Davila G."/>
            <person name="Gonzalez V."/>
        </authorList>
    </citation>
    <scope>NUCLEOTIDE SEQUENCE [LARGE SCALE GENOMIC DNA]</scope>
    <source>
        <strain evidence="1 2">NXT3</strain>
        <plasmid evidence="2">Plasmid psfrenxt3b</plasmid>
    </source>
</reference>
<keyword evidence="1" id="KW-0614">Plasmid</keyword>
<accession>A0A2L0HC40</accession>
<dbReference type="Proteomes" id="UP000239340">
    <property type="component" value="Plasmid pSfreNXT3b"/>
</dbReference>